<sequence length="297" mass="32867">MFLRVPSYLHEGLVELFRNRPELAAGYLAEVFGIRLPPFRDIRSEPCDFTDIGPKEFRGDTAFSLVNGAGEAVAGIVVEVQLCRDESRRWAWPVYAATLRSRLRCPVFLLVVSPIPEIAEWSRLGIPMGHPGWVLRPLVLGPDGIPPVTEADSAIEVPERAVLSAIAHAEGPQADRVLFALLEGLRRADDERAKMYYDVVHAALSAAARTHLEVLMSTAYEYQSDFARKYIAEGKIEGRTEGRAEGEAMAVLTVLEARGIPVSVEVRDRVLACADTARLEEWLRRAVTVTTAEELFG</sequence>
<protein>
    <recommendedName>
        <fullName evidence="3">Rpn family recombination-promoting nuclease/putative transposase</fullName>
    </recommendedName>
</protein>
<dbReference type="RefSeq" id="WP_143981025.1">
    <property type="nucleotide sequence ID" value="NZ_CP041695.1"/>
</dbReference>
<reference evidence="1 2" key="1">
    <citation type="submission" date="2019-07" db="EMBL/GenBank/DDBJ databases">
        <title>Complete Genome Sequence and Methylome Analysis of Nocardia otitidis-caviarum NEB252.</title>
        <authorList>
            <person name="Fomenkov A."/>
            <person name="Anton B.P."/>
            <person name="Vincze T."/>
            <person name="Roberts R.J."/>
        </authorList>
    </citation>
    <scope>NUCLEOTIDE SEQUENCE [LARGE SCALE GENOMIC DNA]</scope>
    <source>
        <strain evidence="1 2">NEB252</strain>
    </source>
</reference>
<dbReference type="EMBL" id="CP041695">
    <property type="protein sequence ID" value="QDP79650.1"/>
    <property type="molecule type" value="Genomic_DNA"/>
</dbReference>
<dbReference type="AlphaFoldDB" id="A0A516NL70"/>
<proteinExistence type="predicted"/>
<evidence type="ECO:0000313" key="1">
    <source>
        <dbReference type="EMBL" id="QDP79650.1"/>
    </source>
</evidence>
<name>A0A516NL70_9NOCA</name>
<evidence type="ECO:0008006" key="3">
    <source>
        <dbReference type="Google" id="ProtNLM"/>
    </source>
</evidence>
<dbReference type="Proteomes" id="UP000317039">
    <property type="component" value="Chromosome"/>
</dbReference>
<organism evidence="1 2">
    <name type="scientific">Nocardia otitidiscaviarum</name>
    <dbReference type="NCBI Taxonomy" id="1823"/>
    <lineage>
        <taxon>Bacteria</taxon>
        <taxon>Bacillati</taxon>
        <taxon>Actinomycetota</taxon>
        <taxon>Actinomycetes</taxon>
        <taxon>Mycobacteriales</taxon>
        <taxon>Nocardiaceae</taxon>
        <taxon>Nocardia</taxon>
    </lineage>
</organism>
<evidence type="ECO:0000313" key="2">
    <source>
        <dbReference type="Proteomes" id="UP000317039"/>
    </source>
</evidence>
<dbReference type="PANTHER" id="PTHR34613">
    <property type="entry name" value="SLL0800 PROTEIN"/>
    <property type="match status" value="1"/>
</dbReference>
<gene>
    <name evidence="1" type="ORF">FOH10_13975</name>
</gene>
<dbReference type="KEGG" id="nod:FOH10_13975"/>
<dbReference type="PANTHER" id="PTHR34613:SF1">
    <property type="entry name" value="SLL6017 PROTEIN"/>
    <property type="match status" value="1"/>
</dbReference>
<accession>A0A516NL70</accession>
<dbReference type="GeneID" id="80333487"/>